<dbReference type="PANTHER" id="PTHR10545">
    <property type="entry name" value="DIAMINE N-ACETYLTRANSFERASE"/>
    <property type="match status" value="1"/>
</dbReference>
<dbReference type="PROSITE" id="PS51186">
    <property type="entry name" value="GNAT"/>
    <property type="match status" value="1"/>
</dbReference>
<keyword evidence="2 5" id="KW-0808">Transferase</keyword>
<reference evidence="5 6" key="1">
    <citation type="submission" date="2019-04" db="EMBL/GenBank/DDBJ databases">
        <title>Taxonomy of novel Haliea sp. from mangrove soil of West Coast of India.</title>
        <authorList>
            <person name="Verma A."/>
            <person name="Kumar P."/>
            <person name="Krishnamurthi S."/>
        </authorList>
    </citation>
    <scope>NUCLEOTIDE SEQUENCE [LARGE SCALE GENOMIC DNA]</scope>
    <source>
        <strain evidence="5 6">SAOS-164</strain>
    </source>
</reference>
<dbReference type="SUPFAM" id="SSF55729">
    <property type="entry name" value="Acyl-CoA N-acyltransferases (Nat)"/>
    <property type="match status" value="1"/>
</dbReference>
<dbReference type="GO" id="GO:0008080">
    <property type="term" value="F:N-acetyltransferase activity"/>
    <property type="evidence" value="ECO:0007669"/>
    <property type="project" value="TreeGrafter"/>
</dbReference>
<keyword evidence="6" id="KW-1185">Reference proteome</keyword>
<dbReference type="AlphaFoldDB" id="A0A4Z0M073"/>
<feature type="domain" description="N-acetyltransferase" evidence="4">
    <location>
        <begin position="4"/>
        <end position="160"/>
    </location>
</feature>
<dbReference type="EMBL" id="SRLE01000009">
    <property type="protein sequence ID" value="TGD72695.1"/>
    <property type="molecule type" value="Genomic_DNA"/>
</dbReference>
<evidence type="ECO:0000256" key="2">
    <source>
        <dbReference type="ARBA" id="ARBA00022679"/>
    </source>
</evidence>
<dbReference type="CDD" id="cd04301">
    <property type="entry name" value="NAT_SF"/>
    <property type="match status" value="1"/>
</dbReference>
<evidence type="ECO:0000256" key="3">
    <source>
        <dbReference type="ARBA" id="ARBA00023315"/>
    </source>
</evidence>
<evidence type="ECO:0000259" key="4">
    <source>
        <dbReference type="PROSITE" id="PS51186"/>
    </source>
</evidence>
<comment type="similarity">
    <text evidence="1">Belongs to the acetyltransferase family.</text>
</comment>
<accession>A0A4Z0M073</accession>
<organism evidence="5 6">
    <name type="scientific">Mangrovimicrobium sediminis</name>
    <dbReference type="NCBI Taxonomy" id="2562682"/>
    <lineage>
        <taxon>Bacteria</taxon>
        <taxon>Pseudomonadati</taxon>
        <taxon>Pseudomonadota</taxon>
        <taxon>Gammaproteobacteria</taxon>
        <taxon>Cellvibrionales</taxon>
        <taxon>Halieaceae</taxon>
        <taxon>Mangrovimicrobium</taxon>
    </lineage>
</organism>
<proteinExistence type="inferred from homology"/>
<comment type="caution">
    <text evidence="5">The sequence shown here is derived from an EMBL/GenBank/DDBJ whole genome shotgun (WGS) entry which is preliminary data.</text>
</comment>
<dbReference type="OrthoDB" id="9805924at2"/>
<dbReference type="RefSeq" id="WP_135445058.1">
    <property type="nucleotide sequence ID" value="NZ_SRLE01000009.1"/>
</dbReference>
<dbReference type="FunFam" id="3.40.630.30:FF:000064">
    <property type="entry name" value="GNAT family acetyltransferase"/>
    <property type="match status" value="1"/>
</dbReference>
<evidence type="ECO:0000256" key="1">
    <source>
        <dbReference type="ARBA" id="ARBA00008694"/>
    </source>
</evidence>
<gene>
    <name evidence="5" type="ORF">E4634_14340</name>
</gene>
<dbReference type="Pfam" id="PF00583">
    <property type="entry name" value="Acetyltransf_1"/>
    <property type="match status" value="1"/>
</dbReference>
<dbReference type="Proteomes" id="UP000298050">
    <property type="component" value="Unassembled WGS sequence"/>
</dbReference>
<evidence type="ECO:0000313" key="5">
    <source>
        <dbReference type="EMBL" id="TGD72695.1"/>
    </source>
</evidence>
<evidence type="ECO:0000313" key="6">
    <source>
        <dbReference type="Proteomes" id="UP000298050"/>
    </source>
</evidence>
<dbReference type="PANTHER" id="PTHR10545:SF29">
    <property type="entry name" value="GH14572P-RELATED"/>
    <property type="match status" value="1"/>
</dbReference>
<dbReference type="InterPro" id="IPR000182">
    <property type="entry name" value="GNAT_dom"/>
</dbReference>
<protein>
    <submittedName>
        <fullName evidence="5">GNAT family N-acetyltransferase</fullName>
    </submittedName>
</protein>
<dbReference type="InterPro" id="IPR016181">
    <property type="entry name" value="Acyl_CoA_acyltransferase"/>
</dbReference>
<keyword evidence="3" id="KW-0012">Acyltransferase</keyword>
<dbReference type="InterPro" id="IPR051016">
    <property type="entry name" value="Diverse_Substrate_AcTransf"/>
</dbReference>
<dbReference type="Gene3D" id="3.40.630.30">
    <property type="match status" value="1"/>
</dbReference>
<name>A0A4Z0M073_9GAMM</name>
<sequence length="161" mass="18137">MDHLNIRPATAEDSALIYRFVRELAEYEREPDKVTTSEDELRDALFGPGARGAQAVICEIDAEPVGFALYFYNFSTWVGKYGIFLEDLYVSPEHRGCGAGKALLRHLAQKAVAEGCGRYEWNVLDWNEPSIRFYEACGAVAMDEWTGYRLAGEALRRFAQG</sequence>